<proteinExistence type="predicted"/>
<accession>A0A2P2LQ00</accession>
<organism evidence="1">
    <name type="scientific">Rhizophora mucronata</name>
    <name type="common">Asiatic mangrove</name>
    <dbReference type="NCBI Taxonomy" id="61149"/>
    <lineage>
        <taxon>Eukaryota</taxon>
        <taxon>Viridiplantae</taxon>
        <taxon>Streptophyta</taxon>
        <taxon>Embryophyta</taxon>
        <taxon>Tracheophyta</taxon>
        <taxon>Spermatophyta</taxon>
        <taxon>Magnoliopsida</taxon>
        <taxon>eudicotyledons</taxon>
        <taxon>Gunneridae</taxon>
        <taxon>Pentapetalae</taxon>
        <taxon>rosids</taxon>
        <taxon>fabids</taxon>
        <taxon>Malpighiales</taxon>
        <taxon>Rhizophoraceae</taxon>
        <taxon>Rhizophora</taxon>
    </lineage>
</organism>
<evidence type="ECO:0000313" key="1">
    <source>
        <dbReference type="EMBL" id="MBX20048.1"/>
    </source>
</evidence>
<reference evidence="1" key="1">
    <citation type="submission" date="2018-02" db="EMBL/GenBank/DDBJ databases">
        <title>Rhizophora mucronata_Transcriptome.</title>
        <authorList>
            <person name="Meera S.P."/>
            <person name="Sreeshan A."/>
            <person name="Augustine A."/>
        </authorList>
    </citation>
    <scope>NUCLEOTIDE SEQUENCE</scope>
    <source>
        <tissue evidence="1">Leaf</tissue>
    </source>
</reference>
<sequence length="33" mass="3968">MEGLVVIPWTLHLKNDWKQLEGAFYDVNILRMH</sequence>
<protein>
    <submittedName>
        <fullName evidence="1">Uncharacterized protein</fullName>
    </submittedName>
</protein>
<dbReference type="EMBL" id="GGEC01039564">
    <property type="protein sequence ID" value="MBX20048.1"/>
    <property type="molecule type" value="Transcribed_RNA"/>
</dbReference>
<name>A0A2P2LQ00_RHIMU</name>
<dbReference type="AlphaFoldDB" id="A0A2P2LQ00"/>